<reference evidence="2 3" key="1">
    <citation type="submission" date="2019-03" db="EMBL/GenBank/DDBJ databases">
        <title>Genomic Encyclopedia of Type Strains, Phase IV (KMG-IV): sequencing the most valuable type-strain genomes for metagenomic binning, comparative biology and taxonomic classification.</title>
        <authorList>
            <person name="Goeker M."/>
        </authorList>
    </citation>
    <scope>NUCLEOTIDE SEQUENCE [LARGE SCALE GENOMIC DNA]</scope>
    <source>
        <strain evidence="2 3">DSM 45765</strain>
    </source>
</reference>
<feature type="domain" description="SsuA/THI5-like" evidence="1">
    <location>
        <begin position="58"/>
        <end position="267"/>
    </location>
</feature>
<sequence length="325" mass="34788">MGLPHRIGAVLFALAMLCAGCTDYGGDLSGGAARSGGDGNTVTVSETAGMPSAFLGYGVRRGFFADEGIDLRVDASTGGATVVPALLSEDIDIAGSNVVSAMIAMGRRMPVQMVAAGTSAAQRSEQDFSTLMVPAHSQINRAEDLAGTRIGVNSLQNINDVVVYSALRDRGVNIETVEFVEMPLPDLPAAIERGDVDAGLLIEPFGTIGRNQGLREVLRPYTELRPGLQIGTYLMTSDRVADDPELVRAFQRGVQRTADAIRDDPDAFRAELPELSSLDAELAEQAPLPEWRGRTDRASIELIHRAMREFGLTEAELDYPEAVLR</sequence>
<dbReference type="SUPFAM" id="SSF53850">
    <property type="entry name" value="Periplasmic binding protein-like II"/>
    <property type="match status" value="1"/>
</dbReference>
<keyword evidence="3" id="KW-1185">Reference proteome</keyword>
<dbReference type="Gene3D" id="3.40.190.10">
    <property type="entry name" value="Periplasmic binding protein-like II"/>
    <property type="match status" value="2"/>
</dbReference>
<dbReference type="EMBL" id="SLXQ01000001">
    <property type="protein sequence ID" value="TCP57206.1"/>
    <property type="molecule type" value="Genomic_DNA"/>
</dbReference>
<dbReference type="RefSeq" id="WP_132875714.1">
    <property type="nucleotide sequence ID" value="NZ_SLXQ01000001.1"/>
</dbReference>
<comment type="caution">
    <text evidence="2">The sequence shown here is derived from an EMBL/GenBank/DDBJ whole genome shotgun (WGS) entry which is preliminary data.</text>
</comment>
<name>A0A4V2SVA1_9PSEU</name>
<dbReference type="Proteomes" id="UP000294911">
    <property type="component" value="Unassembled WGS sequence"/>
</dbReference>
<dbReference type="AlphaFoldDB" id="A0A4V2SVA1"/>
<dbReference type="OrthoDB" id="8892982at2"/>
<dbReference type="InterPro" id="IPR015168">
    <property type="entry name" value="SsuA/THI5"/>
</dbReference>
<proteinExistence type="predicted"/>
<accession>A0A4V2SVA1</accession>
<gene>
    <name evidence="2" type="ORF">EV191_1011159</name>
</gene>
<protein>
    <submittedName>
        <fullName evidence="2">NitT/TauT family transport system substrate-binding protein</fullName>
    </submittedName>
</protein>
<dbReference type="PANTHER" id="PTHR30024">
    <property type="entry name" value="ALIPHATIC SULFONATES-BINDING PROTEIN-RELATED"/>
    <property type="match status" value="1"/>
</dbReference>
<dbReference type="Pfam" id="PF09084">
    <property type="entry name" value="NMT1"/>
    <property type="match status" value="1"/>
</dbReference>
<evidence type="ECO:0000259" key="1">
    <source>
        <dbReference type="Pfam" id="PF09084"/>
    </source>
</evidence>
<evidence type="ECO:0000313" key="3">
    <source>
        <dbReference type="Proteomes" id="UP000294911"/>
    </source>
</evidence>
<evidence type="ECO:0000313" key="2">
    <source>
        <dbReference type="EMBL" id="TCP57206.1"/>
    </source>
</evidence>
<organism evidence="2 3">
    <name type="scientific">Tamaricihabitans halophyticus</name>
    <dbReference type="NCBI Taxonomy" id="1262583"/>
    <lineage>
        <taxon>Bacteria</taxon>
        <taxon>Bacillati</taxon>
        <taxon>Actinomycetota</taxon>
        <taxon>Actinomycetes</taxon>
        <taxon>Pseudonocardiales</taxon>
        <taxon>Pseudonocardiaceae</taxon>
        <taxon>Tamaricihabitans</taxon>
    </lineage>
</organism>